<dbReference type="GeneID" id="28831190"/>
<accession>A0A194WRQ2</accession>
<dbReference type="RefSeq" id="XP_018065030.1">
    <property type="nucleotide sequence ID" value="XM_018221464.1"/>
</dbReference>
<dbReference type="InParanoid" id="A0A194WRQ2"/>
<evidence type="ECO:0000313" key="3">
    <source>
        <dbReference type="Proteomes" id="UP000070700"/>
    </source>
</evidence>
<dbReference type="EMBL" id="KQ947428">
    <property type="protein sequence ID" value="KUJ10675.1"/>
    <property type="molecule type" value="Genomic_DNA"/>
</dbReference>
<dbReference type="KEGG" id="psco:LY89DRAFT_759564"/>
<evidence type="ECO:0000256" key="1">
    <source>
        <dbReference type="SAM" id="SignalP"/>
    </source>
</evidence>
<dbReference type="Proteomes" id="UP000070700">
    <property type="component" value="Unassembled WGS sequence"/>
</dbReference>
<protein>
    <submittedName>
        <fullName evidence="2">Uncharacterized protein</fullName>
    </submittedName>
</protein>
<feature type="chain" id="PRO_5008267388" evidence="1">
    <location>
        <begin position="25"/>
        <end position="215"/>
    </location>
</feature>
<keyword evidence="3" id="KW-1185">Reference proteome</keyword>
<evidence type="ECO:0000313" key="2">
    <source>
        <dbReference type="EMBL" id="KUJ10675.1"/>
    </source>
</evidence>
<feature type="signal peptide" evidence="1">
    <location>
        <begin position="1"/>
        <end position="24"/>
    </location>
</feature>
<sequence>MRPQTSFLGCSILLSSFLAKSSFSHPLSERARLADCLYDLNPNFLDTGNTISTADIEACTTTALASRDLPRIDNGPPPALEDIIMKRGIQTTPLIVSGQSVAADPVPLNQSLQIRDSAPPNVGFFDQVSDGTEPILTNFLEPSNLENSWTGPICSTITSNFNPKVSGVTGIFNYNIQGTHKIAESLDHKNRFLNLLVTFTGTDPTLLPEYDIAAL</sequence>
<name>A0A194WRQ2_MOLSC</name>
<organism evidence="2 3">
    <name type="scientific">Mollisia scopiformis</name>
    <name type="common">Conifer needle endophyte fungus</name>
    <name type="synonym">Phialocephala scopiformis</name>
    <dbReference type="NCBI Taxonomy" id="149040"/>
    <lineage>
        <taxon>Eukaryota</taxon>
        <taxon>Fungi</taxon>
        <taxon>Dikarya</taxon>
        <taxon>Ascomycota</taxon>
        <taxon>Pezizomycotina</taxon>
        <taxon>Leotiomycetes</taxon>
        <taxon>Helotiales</taxon>
        <taxon>Mollisiaceae</taxon>
        <taxon>Mollisia</taxon>
    </lineage>
</organism>
<dbReference type="AlphaFoldDB" id="A0A194WRQ2"/>
<proteinExistence type="predicted"/>
<keyword evidence="1" id="KW-0732">Signal</keyword>
<reference evidence="2 3" key="1">
    <citation type="submission" date="2015-10" db="EMBL/GenBank/DDBJ databases">
        <title>Full genome of DAOMC 229536 Phialocephala scopiformis, a fungal endophyte of spruce producing the potent anti-insectan compound rugulosin.</title>
        <authorList>
            <consortium name="DOE Joint Genome Institute"/>
            <person name="Walker A.K."/>
            <person name="Frasz S.L."/>
            <person name="Seifert K.A."/>
            <person name="Miller J.D."/>
            <person name="Mondo S.J."/>
            <person name="Labutti K."/>
            <person name="Lipzen A."/>
            <person name="Dockter R."/>
            <person name="Kennedy M."/>
            <person name="Grigoriev I.V."/>
            <person name="Spatafora J.W."/>
        </authorList>
    </citation>
    <scope>NUCLEOTIDE SEQUENCE [LARGE SCALE GENOMIC DNA]</scope>
    <source>
        <strain evidence="2 3">CBS 120377</strain>
    </source>
</reference>
<gene>
    <name evidence="2" type="ORF">LY89DRAFT_759564</name>
</gene>
<dbReference type="OrthoDB" id="3770318at2759"/>